<feature type="compositionally biased region" description="Low complexity" evidence="1">
    <location>
        <begin position="74"/>
        <end position="85"/>
    </location>
</feature>
<evidence type="ECO:0000313" key="2">
    <source>
        <dbReference type="EMBL" id="KAJ1152172.1"/>
    </source>
</evidence>
<feature type="region of interest" description="Disordered" evidence="1">
    <location>
        <begin position="38"/>
        <end position="87"/>
    </location>
</feature>
<feature type="region of interest" description="Disordered" evidence="1">
    <location>
        <begin position="100"/>
        <end position="121"/>
    </location>
</feature>
<evidence type="ECO:0000256" key="1">
    <source>
        <dbReference type="SAM" id="MobiDB-lite"/>
    </source>
</evidence>
<organism evidence="2 3">
    <name type="scientific">Pleurodeles waltl</name>
    <name type="common">Iberian ribbed newt</name>
    <dbReference type="NCBI Taxonomy" id="8319"/>
    <lineage>
        <taxon>Eukaryota</taxon>
        <taxon>Metazoa</taxon>
        <taxon>Chordata</taxon>
        <taxon>Craniata</taxon>
        <taxon>Vertebrata</taxon>
        <taxon>Euteleostomi</taxon>
        <taxon>Amphibia</taxon>
        <taxon>Batrachia</taxon>
        <taxon>Caudata</taxon>
        <taxon>Salamandroidea</taxon>
        <taxon>Salamandridae</taxon>
        <taxon>Pleurodelinae</taxon>
        <taxon>Pleurodeles</taxon>
    </lineage>
</organism>
<name>A0AAV7RHM5_PLEWA</name>
<sequence>MKRDTLASLMEAWAKTYWLEKKGLNHCLVSCCKGVPQKEWRQEQKRGYSPDAESELNPIPKKMKNDQTQGDTASNMSEGDMSSDSDGTHTLVVEIANLEHEQMGCVPPENAMNLEEDGSGS</sequence>
<gene>
    <name evidence="2" type="ORF">NDU88_004949</name>
</gene>
<dbReference type="AlphaFoldDB" id="A0AAV7RHM5"/>
<comment type="caution">
    <text evidence="2">The sequence shown here is derived from an EMBL/GenBank/DDBJ whole genome shotgun (WGS) entry which is preliminary data.</text>
</comment>
<keyword evidence="3" id="KW-1185">Reference proteome</keyword>
<reference evidence="2" key="1">
    <citation type="journal article" date="2022" name="bioRxiv">
        <title>Sequencing and chromosome-scale assembly of the giantPleurodeles waltlgenome.</title>
        <authorList>
            <person name="Brown T."/>
            <person name="Elewa A."/>
            <person name="Iarovenko S."/>
            <person name="Subramanian E."/>
            <person name="Araus A.J."/>
            <person name="Petzold A."/>
            <person name="Susuki M."/>
            <person name="Suzuki K.-i.T."/>
            <person name="Hayashi T."/>
            <person name="Toyoda A."/>
            <person name="Oliveira C."/>
            <person name="Osipova E."/>
            <person name="Leigh N.D."/>
            <person name="Simon A."/>
            <person name="Yun M.H."/>
        </authorList>
    </citation>
    <scope>NUCLEOTIDE SEQUENCE</scope>
    <source>
        <strain evidence="2">20211129_DDA</strain>
        <tissue evidence="2">Liver</tissue>
    </source>
</reference>
<proteinExistence type="predicted"/>
<evidence type="ECO:0000313" key="3">
    <source>
        <dbReference type="Proteomes" id="UP001066276"/>
    </source>
</evidence>
<accession>A0AAV7RHM5</accession>
<feature type="compositionally biased region" description="Basic and acidic residues" evidence="1">
    <location>
        <begin position="38"/>
        <end position="48"/>
    </location>
</feature>
<protein>
    <submittedName>
        <fullName evidence="2">Uncharacterized protein</fullName>
    </submittedName>
</protein>
<dbReference type="Proteomes" id="UP001066276">
    <property type="component" value="Chromosome 5"/>
</dbReference>
<dbReference type="EMBL" id="JANPWB010000009">
    <property type="protein sequence ID" value="KAJ1152172.1"/>
    <property type="molecule type" value="Genomic_DNA"/>
</dbReference>